<evidence type="ECO:0000313" key="4">
    <source>
        <dbReference type="Proteomes" id="UP000078599"/>
    </source>
</evidence>
<evidence type="ECO:0000313" key="3">
    <source>
        <dbReference type="Proteomes" id="UP000002372"/>
    </source>
</evidence>
<dbReference type="Proteomes" id="UP000002372">
    <property type="component" value="Chromosome"/>
</dbReference>
<reference evidence="3" key="2">
    <citation type="journal article" date="2010" name="PLoS Genet.">
        <title>Structure, function, and evolution of the Thiomonas spp. genome.</title>
        <authorList>
            <person name="Arsene-Ploetze F."/>
            <person name="Koechler S."/>
            <person name="Marchal M."/>
            <person name="Coppee J.Y."/>
            <person name="Chandler M."/>
            <person name="Bonnefoy V."/>
            <person name="Brochier-Armanet C."/>
            <person name="Barakat M."/>
            <person name="Barbe V."/>
            <person name="Battaglia-Brunet F."/>
            <person name="Bruneel O."/>
            <person name="Bryan C.G."/>
            <person name="Cleiss-Arnold J."/>
            <person name="Cruveiller S."/>
            <person name="Erhardt M."/>
            <person name="Heinrich-Salmeron A."/>
            <person name="Hommais F."/>
            <person name="Joulian C."/>
            <person name="Krin E."/>
            <person name="Lieutaud A."/>
            <person name="Lievremont D."/>
            <person name="Michel C."/>
            <person name="Muller D."/>
            <person name="Ortet P."/>
            <person name="Proux C."/>
            <person name="Siguier P."/>
            <person name="Roche D."/>
            <person name="Rouy Z."/>
            <person name="Salvignol G."/>
            <person name="Slyemi D."/>
            <person name="Talla E."/>
            <person name="Weiss S."/>
            <person name="Weissenbach J."/>
            <person name="Medigue C."/>
            <person name="Bertin P.N."/>
        </authorList>
    </citation>
    <scope>NUCLEOTIDE SEQUENCE [LARGE SCALE GENOMIC DNA]</scope>
    <source>
        <strain evidence="3">DSM 22701 / CIP 110005 / 3As</strain>
    </source>
</reference>
<dbReference type="EMBL" id="FP475956">
    <property type="protein sequence ID" value="CAZ87663.1"/>
    <property type="molecule type" value="Genomic_DNA"/>
</dbReference>
<reference key="1">
    <citation type="submission" date="2009-07" db="EMBL/GenBank/DDBJ databases">
        <authorList>
            <person name="Genoscope - CEA"/>
        </authorList>
    </citation>
    <scope>NUCLEOTIDE SEQUENCE</scope>
    <source>
        <strain>3As</strain>
    </source>
</reference>
<evidence type="ECO:0000313" key="1">
    <source>
        <dbReference type="EMBL" id="CAZ87663.1"/>
    </source>
</evidence>
<dbReference type="EMBL" id="CTRI01000002">
    <property type="protein sequence ID" value="CQR26871.1"/>
    <property type="molecule type" value="Genomic_DNA"/>
</dbReference>
<dbReference type="AlphaFoldDB" id="D6CSD5"/>
<proteinExistence type="predicted"/>
<reference evidence="2 4" key="4">
    <citation type="submission" date="2015-03" db="EMBL/GenBank/DDBJ databases">
        <authorList>
            <person name="Regsiter A."/>
            <person name="william w."/>
        </authorList>
    </citation>
    <scope>NUCLEOTIDE SEQUENCE [LARGE SCALE GENOMIC DNA]</scope>
    <source>
        <strain evidence="2 4">CB1</strain>
    </source>
</reference>
<dbReference type="KEGG" id="thi:THI_0962"/>
<name>D6CSD5_THIA3</name>
<keyword evidence="4" id="KW-1185">Reference proteome</keyword>
<organism evidence="1 3">
    <name type="scientific">Thiomonas arsenitoxydans (strain DSM 22701 / CIP 110005 / 3As)</name>
    <dbReference type="NCBI Taxonomy" id="426114"/>
    <lineage>
        <taxon>Bacteria</taxon>
        <taxon>Pseudomonadati</taxon>
        <taxon>Pseudomonadota</taxon>
        <taxon>Betaproteobacteria</taxon>
        <taxon>Burkholderiales</taxon>
        <taxon>Thiomonas</taxon>
    </lineage>
</organism>
<dbReference type="HOGENOM" id="CLU_3423167_0_0_4"/>
<reference evidence="1" key="3">
    <citation type="submission" date="2010-07" db="EMBL/GenBank/DDBJ databases">
        <authorList>
            <person name="Genoscope - CEA"/>
        </authorList>
    </citation>
    <scope>NUCLEOTIDE SEQUENCE</scope>
    <source>
        <strain evidence="1">3As</strain>
    </source>
</reference>
<protein>
    <submittedName>
        <fullName evidence="1">Uncharacterized protein</fullName>
    </submittedName>
</protein>
<evidence type="ECO:0000313" key="2">
    <source>
        <dbReference type="EMBL" id="CQR26871.1"/>
    </source>
</evidence>
<dbReference type="Proteomes" id="UP000078599">
    <property type="component" value="Unassembled WGS sequence"/>
</dbReference>
<sequence length="23" mass="2593">MGLQNDLQTVCGLQDRRRLAFTG</sequence>
<gene>
    <name evidence="1" type="ordered locus">THI_0962</name>
    <name evidence="2" type="ORF">THICB1_100333</name>
</gene>
<accession>D6CSD5</accession>